<gene>
    <name evidence="1" type="ORF">ABCQ75_14630</name>
</gene>
<protein>
    <submittedName>
        <fullName evidence="1">Uncharacterized protein</fullName>
    </submittedName>
</protein>
<reference evidence="1 2" key="1">
    <citation type="submission" date="2024-05" db="EMBL/GenBank/DDBJ databases">
        <title>Sinomonas sp. nov., isolated from a waste landfill.</title>
        <authorList>
            <person name="Zhao Y."/>
        </authorList>
    </citation>
    <scope>NUCLEOTIDE SEQUENCE [LARGE SCALE GENOMIC DNA]</scope>
    <source>
        <strain evidence="1 2">CCTCC AB2014300</strain>
    </source>
</reference>
<dbReference type="EMBL" id="JBDFRB010000017">
    <property type="protein sequence ID" value="MEN2745761.1"/>
    <property type="molecule type" value="Genomic_DNA"/>
</dbReference>
<dbReference type="Proteomes" id="UP001422074">
    <property type="component" value="Unassembled WGS sequence"/>
</dbReference>
<comment type="caution">
    <text evidence="1">The sequence shown here is derived from an EMBL/GenBank/DDBJ whole genome shotgun (WGS) entry which is preliminary data.</text>
</comment>
<evidence type="ECO:0000313" key="2">
    <source>
        <dbReference type="Proteomes" id="UP001422074"/>
    </source>
</evidence>
<sequence length="101" mass="11364">MGRHEVDPGSRIGLGVRIDVYGSESVRWLDGNGPRPARRYLGECRHPSIHVVAWGWDFRHYELAQCNNAACLSRAWVDQDANATTQWMEEAGREGPGPRCT</sequence>
<evidence type="ECO:0000313" key="1">
    <source>
        <dbReference type="EMBL" id="MEN2745761.1"/>
    </source>
</evidence>
<accession>A0ABU9X2S8</accession>
<name>A0ABU9X2S8_9MICC</name>
<dbReference type="RefSeq" id="WP_345886306.1">
    <property type="nucleotide sequence ID" value="NZ_JBDFRB010000017.1"/>
</dbReference>
<organism evidence="1 2">
    <name type="scientific">Sinomonas halotolerans</name>
    <dbReference type="NCBI Taxonomy" id="1644133"/>
    <lineage>
        <taxon>Bacteria</taxon>
        <taxon>Bacillati</taxon>
        <taxon>Actinomycetota</taxon>
        <taxon>Actinomycetes</taxon>
        <taxon>Micrococcales</taxon>
        <taxon>Micrococcaceae</taxon>
        <taxon>Sinomonas</taxon>
    </lineage>
</organism>
<proteinExistence type="predicted"/>
<keyword evidence="2" id="KW-1185">Reference proteome</keyword>